<evidence type="ECO:0000256" key="2">
    <source>
        <dbReference type="ARBA" id="ARBA00023043"/>
    </source>
</evidence>
<feature type="repeat" description="ANK" evidence="3">
    <location>
        <begin position="523"/>
        <end position="555"/>
    </location>
</feature>
<dbReference type="InterPro" id="IPR050745">
    <property type="entry name" value="Multifunctional_regulatory"/>
</dbReference>
<feature type="repeat" description="ANK" evidence="3">
    <location>
        <begin position="421"/>
        <end position="453"/>
    </location>
</feature>
<name>A0AA87PVV1_RHIRH</name>
<dbReference type="SMART" id="SM00248">
    <property type="entry name" value="ANK"/>
    <property type="match status" value="7"/>
</dbReference>
<protein>
    <recommendedName>
        <fullName evidence="6">Ankyrin repeat protein</fullName>
    </recommendedName>
</protein>
<dbReference type="InterPro" id="IPR036770">
    <property type="entry name" value="Ankyrin_rpt-contain_sf"/>
</dbReference>
<dbReference type="Gene3D" id="1.25.40.20">
    <property type="entry name" value="Ankyrin repeat-containing domain"/>
    <property type="match status" value="3"/>
</dbReference>
<reference evidence="4 5" key="1">
    <citation type="submission" date="2014-05" db="EMBL/GenBank/DDBJ databases">
        <title>Whole genome shotgun sequence of Rhizobium rhizogenes NBRC 13257.</title>
        <authorList>
            <person name="Katano-Makiyama Y."/>
            <person name="Hosoyama A."/>
            <person name="Hashimoto M."/>
            <person name="Hosoyama Y."/>
            <person name="Noguchi M."/>
            <person name="Tsuchikane K."/>
            <person name="Kimura A."/>
            <person name="Ohji S."/>
            <person name="Ichikawa N."/>
            <person name="Yamazoe A."/>
            <person name="Fujita N."/>
        </authorList>
    </citation>
    <scope>NUCLEOTIDE SEQUENCE [LARGE SCALE GENOMIC DNA]</scope>
    <source>
        <strain evidence="4 5">NBRC 13257</strain>
    </source>
</reference>
<dbReference type="EMBL" id="BAYX01000001">
    <property type="protein sequence ID" value="GAJ91141.1"/>
    <property type="molecule type" value="Genomic_DNA"/>
</dbReference>
<accession>A0AA87PVV1</accession>
<evidence type="ECO:0008006" key="6">
    <source>
        <dbReference type="Google" id="ProtNLM"/>
    </source>
</evidence>
<keyword evidence="2 3" id="KW-0040">ANK repeat</keyword>
<dbReference type="Pfam" id="PF12796">
    <property type="entry name" value="Ank_2"/>
    <property type="match status" value="1"/>
</dbReference>
<comment type="caution">
    <text evidence="4">The sequence shown here is derived from an EMBL/GenBank/DDBJ whole genome shotgun (WGS) entry which is preliminary data.</text>
</comment>
<keyword evidence="1" id="KW-0677">Repeat</keyword>
<dbReference type="PROSITE" id="PS50297">
    <property type="entry name" value="ANK_REP_REGION"/>
    <property type="match status" value="2"/>
</dbReference>
<evidence type="ECO:0000256" key="3">
    <source>
        <dbReference type="PROSITE-ProRule" id="PRU00023"/>
    </source>
</evidence>
<dbReference type="PROSITE" id="PS50088">
    <property type="entry name" value="ANK_REPEAT"/>
    <property type="match status" value="2"/>
</dbReference>
<gene>
    <name evidence="4" type="ORF">RRH01S_01_06140</name>
</gene>
<dbReference type="AlphaFoldDB" id="A0AA87PVV1"/>
<organism evidence="4 5">
    <name type="scientific">Rhizobium rhizogenes NBRC 13257</name>
    <dbReference type="NCBI Taxonomy" id="1220581"/>
    <lineage>
        <taxon>Bacteria</taxon>
        <taxon>Pseudomonadati</taxon>
        <taxon>Pseudomonadota</taxon>
        <taxon>Alphaproteobacteria</taxon>
        <taxon>Hyphomicrobiales</taxon>
        <taxon>Rhizobiaceae</taxon>
        <taxon>Rhizobium/Agrobacterium group</taxon>
        <taxon>Rhizobium</taxon>
    </lineage>
</organism>
<dbReference type="SUPFAM" id="SSF48403">
    <property type="entry name" value="Ankyrin repeat"/>
    <property type="match status" value="2"/>
</dbReference>
<evidence type="ECO:0000256" key="1">
    <source>
        <dbReference type="ARBA" id="ARBA00022737"/>
    </source>
</evidence>
<dbReference type="PRINTS" id="PR01415">
    <property type="entry name" value="ANKYRIN"/>
</dbReference>
<evidence type="ECO:0000313" key="4">
    <source>
        <dbReference type="EMBL" id="GAJ91141.1"/>
    </source>
</evidence>
<sequence length="591" mass="65136">MTTRSLAGNATLDSLKKQAKAFLKAAQSGDASARSRVTPYFADVTDIGLQDIQLVLAREHGFSSWAKLKAHLESANRGQVPLDQLANKFLSLATVSYFSHIAADPARFDEALQLLEANSDIAGDSIHIAAALGDADGVARWLDRQPQFLERKGGPCDWPPLLYAAYARVPGRSSLPAARVLIERGADPNAFFLDHGQYRFTALTGVFGEGEAGKVGQPQHPECEAFARLLLDAGAAANDSQALYNRMFEPDNSCLELLLEYGLSAKDSNNWLVREDGKLVANAQTVFDYQLAWACEKRMGERVRLLIEHGADVNKTVNGRTPYEWARLGNDKDLALYLVQQGAIAVRLKQEDWVYIQLATGDASTDQTMWVEHIQRVSGDIDIPDAMRRAHPTMMHEAAGENALVPVRRMLALGLDVNAMTSRTPLHEAALHGHIDMAKLLIEHGADTTIRDRYYYAPPIGWAEYNGRAEMVEFLKTQPLDIFAAAAYGQIDQLAVHLGAHPELMNIRFGEFRPHGEASVDRDWMTPLGFAILNRRVDAVRFLLERGADRSVRDASGRSYRDLAREMGDEAVIALLRQPIATAAGQPLSDA</sequence>
<dbReference type="PANTHER" id="PTHR24189">
    <property type="entry name" value="MYOTROPHIN"/>
    <property type="match status" value="1"/>
</dbReference>
<dbReference type="InterPro" id="IPR002110">
    <property type="entry name" value="Ankyrin_rpt"/>
</dbReference>
<proteinExistence type="predicted"/>
<dbReference type="PANTHER" id="PTHR24189:SF50">
    <property type="entry name" value="ANKYRIN REPEAT AND SOCS BOX PROTEIN 2"/>
    <property type="match status" value="1"/>
</dbReference>
<dbReference type="RefSeq" id="WP_042469911.1">
    <property type="nucleotide sequence ID" value="NZ_BAYX01000001.1"/>
</dbReference>
<dbReference type="Pfam" id="PF00023">
    <property type="entry name" value="Ank"/>
    <property type="match status" value="1"/>
</dbReference>
<evidence type="ECO:0000313" key="5">
    <source>
        <dbReference type="Proteomes" id="UP000026941"/>
    </source>
</evidence>
<dbReference type="Proteomes" id="UP000026941">
    <property type="component" value="Unassembled WGS sequence"/>
</dbReference>